<gene>
    <name evidence="1" type="ORF">KA717_27820</name>
</gene>
<reference evidence="1" key="1">
    <citation type="submission" date="2021-04" db="EMBL/GenBank/DDBJ databases">
        <title>Genome sequence of Woronichinia naegeliana from Washington state freshwater lake bloom.</title>
        <authorList>
            <person name="Dreher T.W."/>
        </authorList>
    </citation>
    <scope>NUCLEOTIDE SEQUENCE</scope>
    <source>
        <strain evidence="1">WA131</strain>
    </source>
</reference>
<sequence length="157" mass="18224">MLTHHRLPVCLSLISTDLPILSTIETAATLYQQEQGRFHLLLHQSREVVVGVNPGVVMPAPPQLLWLEISANRVILTLQGNSQFSYRHFWEKGVYGISRYWLNDGNQHLSDSFRLRNFTRDLTLTGDILPEFLRVEYELWSAKLCLGHYVLHLEIYH</sequence>
<protein>
    <submittedName>
        <fullName evidence="1">Uncharacterized protein</fullName>
    </submittedName>
</protein>
<proteinExistence type="predicted"/>
<evidence type="ECO:0000313" key="1">
    <source>
        <dbReference type="EMBL" id="UXE59562.1"/>
    </source>
</evidence>
<organism evidence="1">
    <name type="scientific">Woronichinia naegeliana WA131</name>
    <dbReference type="NCBI Taxonomy" id="2824559"/>
    <lineage>
        <taxon>Bacteria</taxon>
        <taxon>Bacillati</taxon>
        <taxon>Cyanobacteriota</taxon>
        <taxon>Cyanophyceae</taxon>
        <taxon>Synechococcales</taxon>
        <taxon>Coelosphaeriaceae</taxon>
        <taxon>Woronichinia</taxon>
    </lineage>
</organism>
<accession>A0A977PUQ2</accession>
<dbReference type="AlphaFoldDB" id="A0A977PUQ2"/>
<dbReference type="KEGG" id="wna:KA717_27820"/>
<dbReference type="Proteomes" id="UP001065613">
    <property type="component" value="Chromosome"/>
</dbReference>
<dbReference type="EMBL" id="CP073041">
    <property type="protein sequence ID" value="UXE59562.1"/>
    <property type="molecule type" value="Genomic_DNA"/>
</dbReference>
<name>A0A977PUQ2_9CYAN</name>